<dbReference type="PANTHER" id="PTHR33361:SF15">
    <property type="entry name" value="DUF885 FAMILY LIPOPROTEIN"/>
    <property type="match status" value="1"/>
</dbReference>
<evidence type="ECO:0000313" key="1">
    <source>
        <dbReference type="EMBL" id="MCF2528640.1"/>
    </source>
</evidence>
<accession>A0AA41PZB2</accession>
<comment type="caution">
    <text evidence="1">The sequence shown here is derived from an EMBL/GenBank/DDBJ whole genome shotgun (WGS) entry which is preliminary data.</text>
</comment>
<dbReference type="EMBL" id="JAKFHA010000007">
    <property type="protein sequence ID" value="MCF2528640.1"/>
    <property type="molecule type" value="Genomic_DNA"/>
</dbReference>
<reference evidence="1" key="1">
    <citation type="submission" date="2022-01" db="EMBL/GenBank/DDBJ databases">
        <title>Genome-Based Taxonomic Classification of the Phylum Actinobacteria.</title>
        <authorList>
            <person name="Gao Y."/>
        </authorList>
    </citation>
    <scope>NUCLEOTIDE SEQUENCE</scope>
    <source>
        <strain evidence="1">KLBMP 8922</strain>
    </source>
</reference>
<gene>
    <name evidence="1" type="ORF">LZ495_15640</name>
</gene>
<dbReference type="PANTHER" id="PTHR33361">
    <property type="entry name" value="GLR0591 PROTEIN"/>
    <property type="match status" value="1"/>
</dbReference>
<dbReference type="RefSeq" id="WP_235052795.1">
    <property type="nucleotide sequence ID" value="NZ_JAKFHA010000007.1"/>
</dbReference>
<evidence type="ECO:0000313" key="2">
    <source>
        <dbReference type="Proteomes" id="UP001165378"/>
    </source>
</evidence>
<dbReference type="Proteomes" id="UP001165378">
    <property type="component" value="Unassembled WGS sequence"/>
</dbReference>
<sequence>MDARLRALCDLSVAASREGAGLHEYDGRIQDLSPDGVRGGLARLGGGSEGEPLEDAHDEAHLAAFEEHTRVVYGELEMHRRDPRPHLDNLELAFYDKGYAPAEERAAARTAHLALWPDAVDMAIASLDRVTAPVAAALLGAARGQRAAVKPSDGEVGERGLAALERLVAHLEDAAANGDPDPALGAAALTRLVGSSEALDVDLGRLATRADAERDRLRGMLAEACKAYDPARTPAELVPELLADHPDADGVLAEARAQTAEVIAFSKAKKLAPYLDGVCEVGPAPESMRWAMAMMSWNAPYEAEAPSWYFVTPPEPTWPAEEIEEWLSIFSRTTLPAITVHEVAPGHFAHGRALRRAPSEVRRVLHSSSFAEGWAHYIEEVCLEEGFRAGDPRYAIGMCLEALIRVTRLASAIGLHTGAMDVEESTRRFMADAHLARAGAASEARRGTFDANYGCYTWGKLALMDLREEAKAAWGTGFTLERFHTALLDLGSPPLGLVGTAVERG</sequence>
<dbReference type="AlphaFoldDB" id="A0AA41PZB2"/>
<organism evidence="1 2">
    <name type="scientific">Yinghuangia soli</name>
    <dbReference type="NCBI Taxonomy" id="2908204"/>
    <lineage>
        <taxon>Bacteria</taxon>
        <taxon>Bacillati</taxon>
        <taxon>Actinomycetota</taxon>
        <taxon>Actinomycetes</taxon>
        <taxon>Kitasatosporales</taxon>
        <taxon>Streptomycetaceae</taxon>
        <taxon>Yinghuangia</taxon>
    </lineage>
</organism>
<dbReference type="InterPro" id="IPR010281">
    <property type="entry name" value="DUF885"/>
</dbReference>
<keyword evidence="2" id="KW-1185">Reference proteome</keyword>
<dbReference type="Pfam" id="PF05960">
    <property type="entry name" value="DUF885"/>
    <property type="match status" value="1"/>
</dbReference>
<proteinExistence type="predicted"/>
<name>A0AA41PZB2_9ACTN</name>
<protein>
    <submittedName>
        <fullName evidence="1">DUF885 domain-containing protein</fullName>
    </submittedName>
</protein>